<dbReference type="Proteomes" id="UP000829756">
    <property type="component" value="Chromosome"/>
</dbReference>
<evidence type="ECO:0000313" key="4">
    <source>
        <dbReference type="Proteomes" id="UP000294721"/>
    </source>
</evidence>
<keyword evidence="1" id="KW-0175">Coiled coil</keyword>
<sequence length="103" mass="11335">MSHAIPLGAVAVLAEVEESDNAAVDAIVQGLGNGLLLRRPVEALLVEIAAAEEAQEAAAKEARKVLREKQKAEWKDKFDNWKEEVGDKVTNLKNDIKARFEKK</sequence>
<reference evidence="3" key="2">
    <citation type="submission" date="2021-12" db="EMBL/GenBank/DDBJ databases">
        <authorList>
            <person name="Veyrier F.J."/>
        </authorList>
    </citation>
    <scope>NUCLEOTIDE SEQUENCE</scope>
    <source>
        <strain evidence="3">1258/02</strain>
    </source>
</reference>
<evidence type="ECO:0000313" key="5">
    <source>
        <dbReference type="Proteomes" id="UP000829756"/>
    </source>
</evidence>
<dbReference type="EMBL" id="CP091507">
    <property type="protein sequence ID" value="UOO78426.1"/>
    <property type="molecule type" value="Genomic_DNA"/>
</dbReference>
<evidence type="ECO:0000313" key="2">
    <source>
        <dbReference type="EMBL" id="TCP10455.1"/>
    </source>
</evidence>
<gene>
    <name evidence="2" type="ORF">EV680_101120</name>
    <name evidence="3" type="ORF">LVJ78_06780</name>
</gene>
<organism evidence="3 5">
    <name type="scientific">Uruburuella suis</name>
    <dbReference type="NCBI Taxonomy" id="252130"/>
    <lineage>
        <taxon>Bacteria</taxon>
        <taxon>Pseudomonadati</taxon>
        <taxon>Pseudomonadota</taxon>
        <taxon>Betaproteobacteria</taxon>
        <taxon>Neisseriales</taxon>
        <taxon>Neisseriaceae</taxon>
        <taxon>Uruburuella</taxon>
    </lineage>
</organism>
<protein>
    <submittedName>
        <fullName evidence="3">Uncharacterized protein</fullName>
    </submittedName>
</protein>
<proteinExistence type="predicted"/>
<dbReference type="Proteomes" id="UP000294721">
    <property type="component" value="Unassembled WGS sequence"/>
</dbReference>
<reference evidence="2 4" key="1">
    <citation type="submission" date="2019-03" db="EMBL/GenBank/DDBJ databases">
        <title>Genomic Encyclopedia of Type Strains, Phase IV (KMG-IV): sequencing the most valuable type-strain genomes for metagenomic binning, comparative biology and taxonomic classification.</title>
        <authorList>
            <person name="Goeker M."/>
        </authorList>
    </citation>
    <scope>NUCLEOTIDE SEQUENCE [LARGE SCALE GENOMIC DNA]</scope>
    <source>
        <strain evidence="2 4">DSM 17474</strain>
    </source>
</reference>
<feature type="coiled-coil region" evidence="1">
    <location>
        <begin position="41"/>
        <end position="72"/>
    </location>
</feature>
<evidence type="ECO:0000256" key="1">
    <source>
        <dbReference type="SAM" id="Coils"/>
    </source>
</evidence>
<dbReference type="KEGG" id="usu:LVJ78_06780"/>
<evidence type="ECO:0000313" key="3">
    <source>
        <dbReference type="EMBL" id="UOO78426.1"/>
    </source>
</evidence>
<dbReference type="RefSeq" id="WP_132952121.1">
    <property type="nucleotide sequence ID" value="NZ_CP091507.1"/>
</dbReference>
<dbReference type="EMBL" id="SLXE01000001">
    <property type="protein sequence ID" value="TCP10455.1"/>
    <property type="molecule type" value="Genomic_DNA"/>
</dbReference>
<reference evidence="3" key="3">
    <citation type="journal article" date="2022" name="Res Sq">
        <title>Evolution of multicellular longitudinally dividing oral cavity symbionts (Neisseriaceae).</title>
        <authorList>
            <person name="Nyongesa S."/>
            <person name="Weber P."/>
            <person name="Bernet E."/>
            <person name="Pullido F."/>
            <person name="Nieckarz M."/>
            <person name="Delaby M."/>
            <person name="Nieves C."/>
            <person name="Viehboeck T."/>
            <person name="Krause N."/>
            <person name="Rivera-Millot A."/>
            <person name="Nakamura A."/>
            <person name="Vischer N."/>
            <person name="VanNieuwenhze M."/>
            <person name="Brun Y."/>
            <person name="Cava F."/>
            <person name="Bulgheresi S."/>
            <person name="Veyrier F."/>
        </authorList>
    </citation>
    <scope>NUCLEOTIDE SEQUENCE</scope>
    <source>
        <strain evidence="3">1258/02</strain>
    </source>
</reference>
<accession>A0AAE9GSM5</accession>
<keyword evidence="4" id="KW-1185">Reference proteome</keyword>
<dbReference type="AlphaFoldDB" id="A0AAE9GSM5"/>
<name>A0AAE9GSM5_9NEIS</name>